<name>A0A0E9QDZ0_ANGAN</name>
<proteinExistence type="predicted"/>
<protein>
    <submittedName>
        <fullName evidence="1">Uncharacterized protein</fullName>
    </submittedName>
</protein>
<reference evidence="1" key="1">
    <citation type="submission" date="2014-11" db="EMBL/GenBank/DDBJ databases">
        <authorList>
            <person name="Amaro Gonzalez C."/>
        </authorList>
    </citation>
    <scope>NUCLEOTIDE SEQUENCE</scope>
</reference>
<dbReference type="AlphaFoldDB" id="A0A0E9QDZ0"/>
<organism evidence="1">
    <name type="scientific">Anguilla anguilla</name>
    <name type="common">European freshwater eel</name>
    <name type="synonym">Muraena anguilla</name>
    <dbReference type="NCBI Taxonomy" id="7936"/>
    <lineage>
        <taxon>Eukaryota</taxon>
        <taxon>Metazoa</taxon>
        <taxon>Chordata</taxon>
        <taxon>Craniata</taxon>
        <taxon>Vertebrata</taxon>
        <taxon>Euteleostomi</taxon>
        <taxon>Actinopterygii</taxon>
        <taxon>Neopterygii</taxon>
        <taxon>Teleostei</taxon>
        <taxon>Anguilliformes</taxon>
        <taxon>Anguillidae</taxon>
        <taxon>Anguilla</taxon>
    </lineage>
</organism>
<evidence type="ECO:0000313" key="1">
    <source>
        <dbReference type="EMBL" id="JAH14550.1"/>
    </source>
</evidence>
<sequence length="34" mass="3799">MSEAIFEACVSLNARCVQSIVSCNLSPIHDHFNY</sequence>
<reference evidence="1" key="2">
    <citation type="journal article" date="2015" name="Fish Shellfish Immunol.">
        <title>Early steps in the European eel (Anguilla anguilla)-Vibrio vulnificus interaction in the gills: Role of the RtxA13 toxin.</title>
        <authorList>
            <person name="Callol A."/>
            <person name="Pajuelo D."/>
            <person name="Ebbesson L."/>
            <person name="Teles M."/>
            <person name="MacKenzie S."/>
            <person name="Amaro C."/>
        </authorList>
    </citation>
    <scope>NUCLEOTIDE SEQUENCE</scope>
</reference>
<accession>A0A0E9QDZ0</accession>
<dbReference type="EMBL" id="GBXM01094027">
    <property type="protein sequence ID" value="JAH14550.1"/>
    <property type="molecule type" value="Transcribed_RNA"/>
</dbReference>